<dbReference type="PROSITE" id="PS51702">
    <property type="entry name" value="HTH_MU"/>
    <property type="match status" value="1"/>
</dbReference>
<dbReference type="InterPro" id="IPR036397">
    <property type="entry name" value="RNaseH_sf"/>
</dbReference>
<comment type="caution">
    <text evidence="10">The sequence shown here is derived from an EMBL/GenBank/DDBJ whole genome shotgun (WGS) entry which is preliminary data.</text>
</comment>
<dbReference type="InterPro" id="IPR012337">
    <property type="entry name" value="RNaseH-like_sf"/>
</dbReference>
<dbReference type="InterPro" id="IPR001584">
    <property type="entry name" value="Integrase_cat-core"/>
</dbReference>
<proteinExistence type="predicted"/>
<feature type="coiled-coil region" evidence="7">
    <location>
        <begin position="577"/>
        <end position="605"/>
    </location>
</feature>
<protein>
    <submittedName>
        <fullName evidence="10">Transposase</fullName>
    </submittedName>
</protein>
<evidence type="ECO:0000256" key="7">
    <source>
        <dbReference type="SAM" id="Coils"/>
    </source>
</evidence>
<dbReference type="InterPro" id="IPR003314">
    <property type="entry name" value="Mu-type_HTH"/>
</dbReference>
<dbReference type="InterPro" id="IPR036388">
    <property type="entry name" value="WH-like_DNA-bd_sf"/>
</dbReference>
<sequence>MSGNNLKTHFSAKELLAFSLSALPNSVQGIIYQAKKQNWATQKRAGQGGGNEYALASMPEVIQTEIRKKFAVDVVKAQPKQLPSVRAEVDLANLTTKQREIADARMALVRYVLELEQSMSRIKAVTYLCDLAKNGKLPSHLAELVEVANAKKSVKRTLSVRTLNGWVIDFCKAENVEQRLKLLAPQVKKAVKPEEIWWLTSFLGVYRQKNGICLTEAYRQFEVEWASNYQENPILLAEMPSLSQVQRAMAKLPLYVKEYGRRTGSHYKTLLSYVKRDWSALRANDVWIGDGHAMKLKVAHPIHGKPFTPELTMIIDGASRKIVGWSMALAENAFAVADALRHAISTHGVPAIYYSDNGGGEKNKFLDAEVTGMLPRLGIKHETGIAGNPQGRGIIERLNKTVGLLIARQFETYYGTGADPETTRKVLYGVNSLTNAKGSELTPVQKRAKGKLPSWQQLLDMVQQVVDWYNQEHIHSEIRCVPAKKYQQMLHPEDVVMLTDIELRDMSRPEFIRTPERGWISWCNNKYFNTKLLAVDGQEVVIGIDIHNAESIQVRTKDGRFVCDAIWNGNTREAFPVAMLEQQRKERHQRRSKLKERQLAEIDAELNPVITIEHKPDFNLLATASKPKKEPAPLFMLQADKEEYEKKKLAVGG</sequence>
<dbReference type="RefSeq" id="WP_115073310.1">
    <property type="nucleotide sequence ID" value="NZ_UGHE01000002.1"/>
</dbReference>
<reference evidence="10 11" key="1">
    <citation type="submission" date="2018-06" db="EMBL/GenBank/DDBJ databases">
        <authorList>
            <consortium name="Pathogen Informatics"/>
            <person name="Doyle S."/>
        </authorList>
    </citation>
    <scope>NUCLEOTIDE SEQUENCE [LARGE SCALE GENOMIC DNA]</scope>
    <source>
        <strain evidence="10 11">NCTC8540</strain>
    </source>
</reference>
<evidence type="ECO:0000313" key="10">
    <source>
        <dbReference type="EMBL" id="STO69261.1"/>
    </source>
</evidence>
<dbReference type="PROSITE" id="PS50994">
    <property type="entry name" value="INTEGRASE"/>
    <property type="match status" value="1"/>
</dbReference>
<dbReference type="GO" id="GO:0003964">
    <property type="term" value="F:RNA-directed DNA polymerase activity"/>
    <property type="evidence" value="ECO:0007669"/>
    <property type="project" value="UniProtKB-KW"/>
</dbReference>
<feature type="domain" description="HTH Mu-type" evidence="9">
    <location>
        <begin position="8"/>
        <end position="74"/>
    </location>
</feature>
<evidence type="ECO:0000259" key="9">
    <source>
        <dbReference type="PROSITE" id="PS51702"/>
    </source>
</evidence>
<evidence type="ECO:0000256" key="4">
    <source>
        <dbReference type="ARBA" id="ARBA00022759"/>
    </source>
</evidence>
<dbReference type="SUPFAM" id="SSF53098">
    <property type="entry name" value="Ribonuclease H-like"/>
    <property type="match status" value="1"/>
</dbReference>
<dbReference type="Gene3D" id="2.30.30.130">
    <property type="entry name" value="Transposase, Mu, C-terminal"/>
    <property type="match status" value="1"/>
</dbReference>
<evidence type="ECO:0000256" key="3">
    <source>
        <dbReference type="ARBA" id="ARBA00022722"/>
    </source>
</evidence>
<keyword evidence="5" id="KW-0378">Hydrolase</keyword>
<dbReference type="Pfam" id="PF02316">
    <property type="entry name" value="HTH_Tnp_Mu_1"/>
    <property type="match status" value="1"/>
</dbReference>
<feature type="domain" description="Integrase catalytic" evidence="8">
    <location>
        <begin position="279"/>
        <end position="451"/>
    </location>
</feature>
<dbReference type="GO" id="GO:0016787">
    <property type="term" value="F:hydrolase activity"/>
    <property type="evidence" value="ECO:0007669"/>
    <property type="project" value="UniProtKB-KW"/>
</dbReference>
<keyword evidence="1" id="KW-0808">Transferase</keyword>
<dbReference type="AlphaFoldDB" id="A0AB38HA92"/>
<dbReference type="PANTHER" id="PTHR41694:SF3">
    <property type="entry name" value="RNA-DIRECTED DNA POLYMERASE-RELATED"/>
    <property type="match status" value="1"/>
</dbReference>
<dbReference type="InterPro" id="IPR009061">
    <property type="entry name" value="DNA-bd_dom_put_sf"/>
</dbReference>
<dbReference type="InterPro" id="IPR009004">
    <property type="entry name" value="Transposase_Mu_C"/>
</dbReference>
<dbReference type="SUPFAM" id="SSF50610">
    <property type="entry name" value="mu transposase, C-terminal domain"/>
    <property type="match status" value="1"/>
</dbReference>
<evidence type="ECO:0000256" key="2">
    <source>
        <dbReference type="ARBA" id="ARBA00022695"/>
    </source>
</evidence>
<evidence type="ECO:0000256" key="1">
    <source>
        <dbReference type="ARBA" id="ARBA00022679"/>
    </source>
</evidence>
<name>A0AB38HA92_9PAST</name>
<dbReference type="PANTHER" id="PTHR41694">
    <property type="entry name" value="ENDOGENOUS RETROVIRUS GROUP K MEMBER POL PROTEIN"/>
    <property type="match status" value="1"/>
</dbReference>
<keyword evidence="3" id="KW-0540">Nuclease</keyword>
<evidence type="ECO:0000256" key="5">
    <source>
        <dbReference type="ARBA" id="ARBA00022801"/>
    </source>
</evidence>
<evidence type="ECO:0000256" key="6">
    <source>
        <dbReference type="ARBA" id="ARBA00022918"/>
    </source>
</evidence>
<dbReference type="GO" id="GO:0015074">
    <property type="term" value="P:DNA integration"/>
    <property type="evidence" value="ECO:0007669"/>
    <property type="project" value="InterPro"/>
</dbReference>
<dbReference type="GO" id="GO:0035613">
    <property type="term" value="F:RNA stem-loop binding"/>
    <property type="evidence" value="ECO:0007669"/>
    <property type="project" value="TreeGrafter"/>
</dbReference>
<dbReference type="Pfam" id="PF00665">
    <property type="entry name" value="rve"/>
    <property type="match status" value="1"/>
</dbReference>
<accession>A0AB38HA92</accession>
<dbReference type="SUPFAM" id="SSF46955">
    <property type="entry name" value="Putative DNA-binding domain"/>
    <property type="match status" value="1"/>
</dbReference>
<dbReference type="Gene3D" id="3.30.420.10">
    <property type="entry name" value="Ribonuclease H-like superfamily/Ribonuclease H"/>
    <property type="match status" value="1"/>
</dbReference>
<evidence type="ECO:0000259" key="8">
    <source>
        <dbReference type="PROSITE" id="PS50994"/>
    </source>
</evidence>
<dbReference type="Gene3D" id="1.10.10.10">
    <property type="entry name" value="Winged helix-like DNA-binding domain superfamily/Winged helix DNA-binding domain"/>
    <property type="match status" value="1"/>
</dbReference>
<dbReference type="Proteomes" id="UP000254496">
    <property type="component" value="Unassembled WGS sequence"/>
</dbReference>
<organism evidence="10 11">
    <name type="scientific">Canicola haemoglobinophilus</name>
    <dbReference type="NCBI Taxonomy" id="733"/>
    <lineage>
        <taxon>Bacteria</taxon>
        <taxon>Pseudomonadati</taxon>
        <taxon>Pseudomonadota</taxon>
        <taxon>Gammaproteobacteria</taxon>
        <taxon>Pasteurellales</taxon>
        <taxon>Pasteurellaceae</taxon>
        <taxon>Canicola</taxon>
    </lineage>
</organism>
<dbReference type="GO" id="GO:0003677">
    <property type="term" value="F:DNA binding"/>
    <property type="evidence" value="ECO:0007669"/>
    <property type="project" value="InterPro"/>
</dbReference>
<keyword evidence="2" id="KW-0548">Nucleotidyltransferase</keyword>
<keyword evidence="6" id="KW-0695">RNA-directed DNA polymerase</keyword>
<gene>
    <name evidence="10" type="ORF">NCTC8540_01792</name>
</gene>
<dbReference type="Pfam" id="PF09299">
    <property type="entry name" value="Mu-transpos_C"/>
    <property type="match status" value="1"/>
</dbReference>
<dbReference type="InterPro" id="IPR015378">
    <property type="entry name" value="Transposase-like_Mu_C"/>
</dbReference>
<dbReference type="GO" id="GO:0004519">
    <property type="term" value="F:endonuclease activity"/>
    <property type="evidence" value="ECO:0007669"/>
    <property type="project" value="UniProtKB-KW"/>
</dbReference>
<dbReference type="EMBL" id="UGHJ01000001">
    <property type="protein sequence ID" value="STO69261.1"/>
    <property type="molecule type" value="Genomic_DNA"/>
</dbReference>
<evidence type="ECO:0000313" key="11">
    <source>
        <dbReference type="Proteomes" id="UP000254496"/>
    </source>
</evidence>
<keyword evidence="7" id="KW-0175">Coiled coil</keyword>
<keyword evidence="4" id="KW-0255">Endonuclease</keyword>